<feature type="domain" description="CASTOR ACT" evidence="1">
    <location>
        <begin position="54"/>
        <end position="114"/>
    </location>
</feature>
<dbReference type="InterPro" id="IPR045865">
    <property type="entry name" value="ACT-like_dom_sf"/>
</dbReference>
<dbReference type="SUPFAM" id="SSF55021">
    <property type="entry name" value="ACT-like"/>
    <property type="match status" value="1"/>
</dbReference>
<evidence type="ECO:0000259" key="1">
    <source>
        <dbReference type="Pfam" id="PF13840"/>
    </source>
</evidence>
<evidence type="ECO:0000313" key="4">
    <source>
        <dbReference type="Proteomes" id="UP000286288"/>
    </source>
</evidence>
<dbReference type="PANTHER" id="PTHR31131">
    <property type="entry name" value="CHROMOSOME 1, WHOLE GENOME SHOTGUN SEQUENCE"/>
    <property type="match status" value="1"/>
</dbReference>
<evidence type="ECO:0000313" key="5">
    <source>
        <dbReference type="Proteomes" id="UP000422837"/>
    </source>
</evidence>
<dbReference type="RefSeq" id="WP_010749708.1">
    <property type="nucleotide sequence ID" value="NZ_CABGRH010000011.1"/>
</dbReference>
<reference evidence="2 5" key="2">
    <citation type="submission" date="2019-11" db="EMBL/GenBank/DDBJ databases">
        <title>Detection and genome characteristic of a blood enterococcus casselifavus isolate from Zhengzhou,china.</title>
        <authorList>
            <person name="Wen P."/>
        </authorList>
    </citation>
    <scope>NUCLEOTIDE SEQUENCE [LARGE SCALE GENOMIC DNA]</scope>
    <source>
        <strain evidence="2 5">EC291</strain>
    </source>
</reference>
<gene>
    <name evidence="3" type="ORF">DW084_05595</name>
    <name evidence="2" type="ORF">GFU50_12930</name>
</gene>
<dbReference type="Proteomes" id="UP000286288">
    <property type="component" value="Unassembled WGS sequence"/>
</dbReference>
<dbReference type="AlphaFoldDB" id="A0A415EUP3"/>
<dbReference type="Proteomes" id="UP000422837">
    <property type="component" value="Chromosome"/>
</dbReference>
<dbReference type="InterPro" id="IPR027795">
    <property type="entry name" value="CASTOR_ACT_dom"/>
</dbReference>
<protein>
    <submittedName>
        <fullName evidence="3">ACT domain-containing protein</fullName>
    </submittedName>
</protein>
<evidence type="ECO:0000313" key="2">
    <source>
        <dbReference type="EMBL" id="QGN30356.1"/>
    </source>
</evidence>
<name>A0A415EUP3_ENTCA</name>
<reference evidence="3 4" key="1">
    <citation type="submission" date="2018-08" db="EMBL/GenBank/DDBJ databases">
        <title>A genome reference for cultivated species of the human gut microbiota.</title>
        <authorList>
            <person name="Zou Y."/>
            <person name="Xue W."/>
            <person name="Luo G."/>
        </authorList>
    </citation>
    <scope>NUCLEOTIDE SEQUENCE [LARGE SCALE GENOMIC DNA]</scope>
    <source>
        <strain evidence="3 4">AF48-16</strain>
    </source>
</reference>
<proteinExistence type="predicted"/>
<dbReference type="Pfam" id="PF13840">
    <property type="entry name" value="ACT_7"/>
    <property type="match status" value="1"/>
</dbReference>
<evidence type="ECO:0000313" key="3">
    <source>
        <dbReference type="EMBL" id="RHK06984.1"/>
    </source>
</evidence>
<dbReference type="PANTHER" id="PTHR31131:SF6">
    <property type="entry name" value="CASTOR ACT DOMAIN-CONTAINING PROTEIN"/>
    <property type="match status" value="1"/>
</dbReference>
<dbReference type="Gene3D" id="3.30.2130.10">
    <property type="entry name" value="VC0802-like"/>
    <property type="match status" value="1"/>
</dbReference>
<sequence length="122" mass="13536">MKLTLLAPSFSVIQVERIDPSILKIVPLFFAHTSEELSLVLPTAKVPAETLNREDGWKAMKIIGVLDFSLIGIIAKISSLLAEESISIFAVSTFNTDYILIKEHQVEQARTVLTANDYSFVN</sequence>
<dbReference type="EMBL" id="QRMZ01000006">
    <property type="protein sequence ID" value="RHK06984.1"/>
    <property type="molecule type" value="Genomic_DNA"/>
</dbReference>
<accession>A0A415EUP3</accession>
<organism evidence="3 4">
    <name type="scientific">Enterococcus casseliflavus</name>
    <name type="common">Enterococcus flavescens</name>
    <dbReference type="NCBI Taxonomy" id="37734"/>
    <lineage>
        <taxon>Bacteria</taxon>
        <taxon>Bacillati</taxon>
        <taxon>Bacillota</taxon>
        <taxon>Bacilli</taxon>
        <taxon>Lactobacillales</taxon>
        <taxon>Enterococcaceae</taxon>
        <taxon>Enterococcus</taxon>
    </lineage>
</organism>
<dbReference type="EMBL" id="CP046123">
    <property type="protein sequence ID" value="QGN30356.1"/>
    <property type="molecule type" value="Genomic_DNA"/>
</dbReference>
<dbReference type="InterPro" id="IPR051719">
    <property type="entry name" value="CASTOR_mTORC1"/>
</dbReference>